<evidence type="ECO:0000313" key="4">
    <source>
        <dbReference type="Proteomes" id="UP000298579"/>
    </source>
</evidence>
<dbReference type="InterPro" id="IPR046462">
    <property type="entry name" value="TerL_nuclease"/>
</dbReference>
<accession>A0AAE6B8I1</accession>
<name>A0AAE6B8I1_AGRTU</name>
<organism evidence="3 4">
    <name type="scientific">Agrobacterium tumefaciens</name>
    <dbReference type="NCBI Taxonomy" id="358"/>
    <lineage>
        <taxon>Bacteria</taxon>
        <taxon>Pseudomonadati</taxon>
        <taxon>Pseudomonadota</taxon>
        <taxon>Alphaproteobacteria</taxon>
        <taxon>Hyphomicrobiales</taxon>
        <taxon>Rhizobiaceae</taxon>
        <taxon>Rhizobium/Agrobacterium group</taxon>
        <taxon>Agrobacterium</taxon>
        <taxon>Agrobacterium tumefaciens complex</taxon>
    </lineage>
</organism>
<gene>
    <name evidence="3" type="ORF">CFBP5877_03755</name>
</gene>
<dbReference type="InterPro" id="IPR027417">
    <property type="entry name" value="P-loop_NTPase"/>
</dbReference>
<dbReference type="AlphaFoldDB" id="A0AAE6B8I1"/>
<dbReference type="PANTHER" id="PTHR41287">
    <property type="match status" value="1"/>
</dbReference>
<proteinExistence type="predicted"/>
<dbReference type="GO" id="GO:0004519">
    <property type="term" value="F:endonuclease activity"/>
    <property type="evidence" value="ECO:0007669"/>
    <property type="project" value="InterPro"/>
</dbReference>
<feature type="domain" description="Terminase large subunit-like endonuclease" evidence="2">
    <location>
        <begin position="265"/>
        <end position="535"/>
    </location>
</feature>
<reference evidence="3 4" key="1">
    <citation type="submission" date="2019-04" db="EMBL/GenBank/DDBJ databases">
        <title>Complete genome sequence of Agrobacterium tumefaciens CFBP5877.</title>
        <authorList>
            <person name="Huang Y.-Y."/>
            <person name="Chiang H.-Y."/>
            <person name="Chou L."/>
            <person name="Lai E.-M."/>
            <person name="Kuo C.-H."/>
        </authorList>
    </citation>
    <scope>NUCLEOTIDE SEQUENCE [LARGE SCALE GENOMIC DNA]</scope>
    <source>
        <strain evidence="3 4">CFBP5877</strain>
    </source>
</reference>
<evidence type="ECO:0000313" key="3">
    <source>
        <dbReference type="EMBL" id="QCL78279.1"/>
    </source>
</evidence>
<dbReference type="RefSeq" id="WP_080825459.1">
    <property type="nucleotide sequence ID" value="NZ_CP039888.1"/>
</dbReference>
<dbReference type="EMBL" id="CP039897">
    <property type="protein sequence ID" value="QCL78279.1"/>
    <property type="molecule type" value="Genomic_DNA"/>
</dbReference>
<sequence length="554" mass="61984">MASTYKATRPEWIFDGSEIEDPFGHGQRAVDFLRALKHPKSTSGAFELPLFWERIVRRIYGPCFANGKRQVRTVFVVLPRGARKTTMGAGLALLHTVGYQRVSRGQAMVAASAEEDAVIAYEEATGIIDETPWLEDKMKLNESTFILEHKLSGAKFRALASGGKGKLGKTPQFVLADELINWEGANSRKMWSAIRTGLNKAPGSLLVIITQAGRGQENLAFDLLKYARRVQSGEIEDPGFLPVLFETDPDPKSKWAGDNVREFSDWTDEELWHFVNPGLADGYPDIDGLRQMAHEAKERPADKDDFMQFHLDCWLGNSASPFVAMPVYDDGFGAVDLDEKEASQEPCWIGVDLSSNSDLTAAVACWGDEERGYDVYPWFFCPQDNIQHRSDREAAKYPLWAEQGLIIPTPGNVVDFRAVEDHLRELCARFNVRELAFDPHLARNTLNNLLDDGLPAVEMRQGWITMAPANKELERVIIARKFRHGGHPILRWHFDNIATVRDKAENISFHKGLSKDRIDGAVACAMAVGRAAVGETNISSYDTFTGDIEEWSHA</sequence>
<dbReference type="Pfam" id="PF20441">
    <property type="entry name" value="TerL_nuclease"/>
    <property type="match status" value="1"/>
</dbReference>
<dbReference type="PANTHER" id="PTHR41287:SF1">
    <property type="entry name" value="PROTEIN YMFN"/>
    <property type="match status" value="1"/>
</dbReference>
<dbReference type="Gene3D" id="3.40.50.300">
    <property type="entry name" value="P-loop containing nucleotide triphosphate hydrolases"/>
    <property type="match status" value="1"/>
</dbReference>
<dbReference type="Pfam" id="PF03354">
    <property type="entry name" value="TerL_ATPase"/>
    <property type="match status" value="1"/>
</dbReference>
<dbReference type="Proteomes" id="UP000298579">
    <property type="component" value="Chromosome circular"/>
</dbReference>
<dbReference type="InterPro" id="IPR046461">
    <property type="entry name" value="TerL_ATPase"/>
</dbReference>
<dbReference type="InterPro" id="IPR005021">
    <property type="entry name" value="Terminase_largesu-like"/>
</dbReference>
<protein>
    <submittedName>
        <fullName evidence="3">Terminase large subunit</fullName>
    </submittedName>
</protein>
<evidence type="ECO:0000259" key="2">
    <source>
        <dbReference type="Pfam" id="PF20441"/>
    </source>
</evidence>
<feature type="domain" description="Terminase large subunit-like ATPase" evidence="1">
    <location>
        <begin position="56"/>
        <end position="228"/>
    </location>
</feature>
<evidence type="ECO:0000259" key="1">
    <source>
        <dbReference type="Pfam" id="PF03354"/>
    </source>
</evidence>